<comment type="caution">
    <text evidence="2">The sequence shown here is derived from an EMBL/GenBank/DDBJ whole genome shotgun (WGS) entry which is preliminary data.</text>
</comment>
<protein>
    <submittedName>
        <fullName evidence="2">Uncharacterized protein</fullName>
    </submittedName>
</protein>
<dbReference type="Proteomes" id="UP000055048">
    <property type="component" value="Unassembled WGS sequence"/>
</dbReference>
<evidence type="ECO:0000313" key="3">
    <source>
        <dbReference type="Proteomes" id="UP000055048"/>
    </source>
</evidence>
<feature type="non-terminal residue" evidence="2">
    <location>
        <position position="1"/>
    </location>
</feature>
<evidence type="ECO:0000313" key="2">
    <source>
        <dbReference type="EMBL" id="KRX29004.1"/>
    </source>
</evidence>
<evidence type="ECO:0000256" key="1">
    <source>
        <dbReference type="SAM" id="MobiDB-lite"/>
    </source>
</evidence>
<proteinExistence type="predicted"/>
<dbReference type="AlphaFoldDB" id="A0A0V0SQI9"/>
<sequence length="34" mass="3859">SVGRTQGEQKQDGLHPGRSRRRTTEGRKRQAMPP</sequence>
<organism evidence="2 3">
    <name type="scientific">Trichinella murrelli</name>
    <dbReference type="NCBI Taxonomy" id="144512"/>
    <lineage>
        <taxon>Eukaryota</taxon>
        <taxon>Metazoa</taxon>
        <taxon>Ecdysozoa</taxon>
        <taxon>Nematoda</taxon>
        <taxon>Enoplea</taxon>
        <taxon>Dorylaimia</taxon>
        <taxon>Trichinellida</taxon>
        <taxon>Trichinellidae</taxon>
        <taxon>Trichinella</taxon>
    </lineage>
</organism>
<accession>A0A0V0SQI9</accession>
<name>A0A0V0SQI9_9BILA</name>
<keyword evidence="3" id="KW-1185">Reference proteome</keyword>
<dbReference type="EMBL" id="JYDJ01003780">
    <property type="protein sequence ID" value="KRX29004.1"/>
    <property type="molecule type" value="Genomic_DNA"/>
</dbReference>
<reference evidence="2 3" key="1">
    <citation type="submission" date="2015-01" db="EMBL/GenBank/DDBJ databases">
        <title>Evolution of Trichinella species and genotypes.</title>
        <authorList>
            <person name="Korhonen P.K."/>
            <person name="Edoardo P."/>
            <person name="Giuseppe L.R."/>
            <person name="Gasser R.B."/>
        </authorList>
    </citation>
    <scope>NUCLEOTIDE SEQUENCE [LARGE SCALE GENOMIC DNA]</scope>
    <source>
        <strain evidence="2">ISS417</strain>
    </source>
</reference>
<gene>
    <name evidence="2" type="ORF">T05_1963</name>
</gene>
<feature type="region of interest" description="Disordered" evidence="1">
    <location>
        <begin position="1"/>
        <end position="34"/>
    </location>
</feature>
<feature type="non-terminal residue" evidence="2">
    <location>
        <position position="34"/>
    </location>
</feature>